<sequence length="399" mass="42940">MHIKQKREESCRAAGRARRYPGRSGRRLCRTHGLALPARKRPGKGGVGKSVAAAFLAQYKLERGHALTCIDTDPVNATFNGYKALGVQLLQIMEGDEINPRSFDTLIEMVAAAQGDVVIDNGASAFVPLSHFVISNQVPALLGGMGHQLIIHTVVTGGQALLDTVSGFAQLLGQFRDDEAQFVVWLNPFWGAIEQEAAELEEGDLWQRPGRDASGAAHLRRSLVAGDADDHDEAAAQDHQGTGVRAAGQGGGAVMNTDDKIEQLIREIASKHGIAVSRDDPILVLQTINHRLLQDSVAAQQAMLDQYKQELEGIGNRWSLDSHEKAERVLNAALEASKDTMTRLAQESAGAASEAIEKKMKGVMAGTDTLASRAYRAAFLNLSAACLTVCAMVLVFIFN</sequence>
<protein>
    <recommendedName>
        <fullName evidence="5">CobQ/CobB/MinD/ParA nucleotide binding domain-containing protein</fullName>
    </recommendedName>
</protein>
<feature type="compositionally biased region" description="Low complexity" evidence="2">
    <location>
        <begin position="237"/>
        <end position="247"/>
    </location>
</feature>
<organism evidence="4">
    <name type="scientific">Tanacetum cinerariifolium</name>
    <name type="common">Dalmatian daisy</name>
    <name type="synonym">Chrysanthemum cinerariifolium</name>
    <dbReference type="NCBI Taxonomy" id="118510"/>
    <lineage>
        <taxon>Eukaryota</taxon>
        <taxon>Viridiplantae</taxon>
        <taxon>Streptophyta</taxon>
        <taxon>Embryophyta</taxon>
        <taxon>Tracheophyta</taxon>
        <taxon>Spermatophyta</taxon>
        <taxon>Magnoliopsida</taxon>
        <taxon>eudicotyledons</taxon>
        <taxon>Gunneridae</taxon>
        <taxon>Pentapetalae</taxon>
        <taxon>asterids</taxon>
        <taxon>campanulids</taxon>
        <taxon>Asterales</taxon>
        <taxon>Asteraceae</taxon>
        <taxon>Asteroideae</taxon>
        <taxon>Anthemideae</taxon>
        <taxon>Anthemidinae</taxon>
        <taxon>Tanacetum</taxon>
    </lineage>
</organism>
<feature type="region of interest" description="Disordered" evidence="2">
    <location>
        <begin position="230"/>
        <end position="253"/>
    </location>
</feature>
<name>A0A699GH79_TANCI</name>
<dbReference type="Pfam" id="PF11657">
    <property type="entry name" value="Activator-TraM"/>
    <property type="match status" value="1"/>
</dbReference>
<feature type="compositionally biased region" description="Basic and acidic residues" evidence="2">
    <location>
        <begin position="1"/>
        <end position="11"/>
    </location>
</feature>
<dbReference type="InterPro" id="IPR027417">
    <property type="entry name" value="P-loop_NTPase"/>
</dbReference>
<dbReference type="NCBIfam" id="NF010470">
    <property type="entry name" value="PRK13895.1"/>
    <property type="match status" value="1"/>
</dbReference>
<feature type="transmembrane region" description="Helical" evidence="3">
    <location>
        <begin position="378"/>
        <end position="398"/>
    </location>
</feature>
<dbReference type="GO" id="GO:0009372">
    <property type="term" value="P:quorum sensing"/>
    <property type="evidence" value="ECO:0007669"/>
    <property type="project" value="InterPro"/>
</dbReference>
<reference evidence="4" key="1">
    <citation type="journal article" date="2019" name="Sci. Rep.">
        <title>Draft genome of Tanacetum cinerariifolium, the natural source of mosquito coil.</title>
        <authorList>
            <person name="Yamashiro T."/>
            <person name="Shiraishi A."/>
            <person name="Satake H."/>
            <person name="Nakayama K."/>
        </authorList>
    </citation>
    <scope>NUCLEOTIDE SEQUENCE</scope>
</reference>
<evidence type="ECO:0000313" key="4">
    <source>
        <dbReference type="EMBL" id="GEU28168.1"/>
    </source>
</evidence>
<dbReference type="AlphaFoldDB" id="A0A699GH79"/>
<evidence type="ECO:0000256" key="2">
    <source>
        <dbReference type="SAM" id="MobiDB-lite"/>
    </source>
</evidence>
<keyword evidence="1" id="KW-0175">Coiled coil</keyword>
<accession>A0A699GH79</accession>
<feature type="region of interest" description="Disordered" evidence="2">
    <location>
        <begin position="1"/>
        <end position="24"/>
    </location>
</feature>
<proteinExistence type="predicted"/>
<dbReference type="CDD" id="cd05386">
    <property type="entry name" value="TraL"/>
    <property type="match status" value="1"/>
</dbReference>
<dbReference type="EMBL" id="BKCJ010000002">
    <property type="protein sequence ID" value="GEU28168.1"/>
    <property type="molecule type" value="Genomic_DNA"/>
</dbReference>
<feature type="compositionally biased region" description="Basic residues" evidence="2">
    <location>
        <begin position="15"/>
        <end position="24"/>
    </location>
</feature>
<gene>
    <name evidence="4" type="ORF">Tci_000146</name>
</gene>
<evidence type="ECO:0008006" key="5">
    <source>
        <dbReference type="Google" id="ProtNLM"/>
    </source>
</evidence>
<dbReference type="InterPro" id="IPR028140">
    <property type="entry name" value="TraM"/>
</dbReference>
<keyword evidence="3" id="KW-0812">Transmembrane</keyword>
<comment type="caution">
    <text evidence="4">The sequence shown here is derived from an EMBL/GenBank/DDBJ whole genome shotgun (WGS) entry which is preliminary data.</text>
</comment>
<feature type="coiled-coil region" evidence="1">
    <location>
        <begin position="290"/>
        <end position="317"/>
    </location>
</feature>
<evidence type="ECO:0000256" key="1">
    <source>
        <dbReference type="SAM" id="Coils"/>
    </source>
</evidence>
<dbReference type="SUPFAM" id="SSF52540">
    <property type="entry name" value="P-loop containing nucleoside triphosphate hydrolases"/>
    <property type="match status" value="1"/>
</dbReference>
<evidence type="ECO:0000256" key="3">
    <source>
        <dbReference type="SAM" id="Phobius"/>
    </source>
</evidence>
<keyword evidence="3" id="KW-0472">Membrane</keyword>
<keyword evidence="3" id="KW-1133">Transmembrane helix</keyword>